<sequence length="50" mass="5327">MVQYIIVGIIVAACAWYVLRRYVFKPKNAASAACEGCDRCGGGGKSSCCH</sequence>
<keyword evidence="3" id="KW-1185">Reference proteome</keyword>
<keyword evidence="1" id="KW-0472">Membrane</keyword>
<comment type="caution">
    <text evidence="2">The sequence shown here is derived from an EMBL/GenBank/DDBJ whole genome shotgun (WGS) entry which is preliminary data.</text>
</comment>
<dbReference type="RefSeq" id="WP_259291549.1">
    <property type="nucleotide sequence ID" value="NZ_JANUXW010000003.1"/>
</dbReference>
<reference evidence="2" key="2">
    <citation type="journal article" date="2023" name="Curr. Microbiol.">
        <title>Neisseria montereyensis sp. nov., Isolated from Oropharynx of California Sea Lion (Zalophus californianus): Genomic, Phylogenetic, and Phenotypic Study.</title>
        <authorList>
            <person name="Volokhov D.V."/>
            <person name="Zagorodnyaya T.A."/>
            <person name="Furtak V.A."/>
            <person name="Nattanmai G."/>
            <person name="Randall L."/>
            <person name="Jose S."/>
            <person name="Gao Y."/>
            <person name="Gulland F.M."/>
            <person name="Eisenberg T."/>
            <person name="Delmonte P."/>
            <person name="Blom J."/>
            <person name="Mitchell K.K."/>
        </authorList>
    </citation>
    <scope>NUCLEOTIDE SEQUENCE</scope>
    <source>
        <strain evidence="2">CSL10203-ORH2</strain>
    </source>
</reference>
<reference evidence="2" key="1">
    <citation type="submission" date="2022-08" db="EMBL/GenBank/DDBJ databases">
        <authorList>
            <person name="Volokhov D.V."/>
            <person name="Furtak V.A."/>
            <person name="Zagorodnyaya T.A."/>
        </authorList>
    </citation>
    <scope>NUCLEOTIDE SEQUENCE</scope>
    <source>
        <strain evidence="2">CSL10203-ORH2</strain>
    </source>
</reference>
<dbReference type="Proteomes" id="UP001166947">
    <property type="component" value="Unassembled WGS sequence"/>
</dbReference>
<proteinExistence type="predicted"/>
<evidence type="ECO:0000313" key="3">
    <source>
        <dbReference type="Proteomes" id="UP001166947"/>
    </source>
</evidence>
<organism evidence="2 3">
    <name type="scientific">Neisseria montereyensis</name>
    <dbReference type="NCBI Taxonomy" id="2973938"/>
    <lineage>
        <taxon>Bacteria</taxon>
        <taxon>Pseudomonadati</taxon>
        <taxon>Pseudomonadota</taxon>
        <taxon>Betaproteobacteria</taxon>
        <taxon>Neisseriales</taxon>
        <taxon>Neisseriaceae</taxon>
        <taxon>Neisseria</taxon>
    </lineage>
</organism>
<keyword evidence="1" id="KW-1133">Transmembrane helix</keyword>
<accession>A0ABT2FBZ9</accession>
<gene>
    <name evidence="2" type="ORF">NXS09_05460</name>
</gene>
<evidence type="ECO:0000256" key="1">
    <source>
        <dbReference type="SAM" id="Phobius"/>
    </source>
</evidence>
<evidence type="ECO:0000313" key="2">
    <source>
        <dbReference type="EMBL" id="MCS4533749.1"/>
    </source>
</evidence>
<keyword evidence="1" id="KW-0812">Transmembrane</keyword>
<feature type="transmembrane region" description="Helical" evidence="1">
    <location>
        <begin position="6"/>
        <end position="23"/>
    </location>
</feature>
<dbReference type="EMBL" id="JANUXW010000003">
    <property type="protein sequence ID" value="MCS4533749.1"/>
    <property type="molecule type" value="Genomic_DNA"/>
</dbReference>
<protein>
    <submittedName>
        <fullName evidence="2">FeoB-associated Cys-rich membrane protein</fullName>
    </submittedName>
</protein>
<name>A0ABT2FBZ9_9NEIS</name>
<dbReference type="Pfam" id="PF12669">
    <property type="entry name" value="FeoB_associated"/>
    <property type="match status" value="1"/>
</dbReference>